<dbReference type="InParanoid" id="A0A0C2W3B7"/>
<feature type="region of interest" description="Disordered" evidence="1">
    <location>
        <begin position="117"/>
        <end position="139"/>
    </location>
</feature>
<dbReference type="HOGENOM" id="CLU_1844588_0_0_1"/>
<evidence type="ECO:0000313" key="2">
    <source>
        <dbReference type="EMBL" id="KIL55587.1"/>
    </source>
</evidence>
<dbReference type="Proteomes" id="UP000054549">
    <property type="component" value="Unassembled WGS sequence"/>
</dbReference>
<protein>
    <submittedName>
        <fullName evidence="2">Uncharacterized protein</fullName>
    </submittedName>
</protein>
<name>A0A0C2W3B7_AMAMK</name>
<gene>
    <name evidence="2" type="ORF">M378DRAFT_17805</name>
</gene>
<keyword evidence="3" id="KW-1185">Reference proteome</keyword>
<dbReference type="AlphaFoldDB" id="A0A0C2W3B7"/>
<feature type="compositionally biased region" description="Low complexity" evidence="1">
    <location>
        <begin position="120"/>
        <end position="139"/>
    </location>
</feature>
<evidence type="ECO:0000256" key="1">
    <source>
        <dbReference type="SAM" id="MobiDB-lite"/>
    </source>
</evidence>
<accession>A0A0C2W3B7</accession>
<proteinExistence type="predicted"/>
<reference evidence="2 3" key="1">
    <citation type="submission" date="2014-04" db="EMBL/GenBank/DDBJ databases">
        <title>Evolutionary Origins and Diversification of the Mycorrhizal Mutualists.</title>
        <authorList>
            <consortium name="DOE Joint Genome Institute"/>
            <consortium name="Mycorrhizal Genomics Consortium"/>
            <person name="Kohler A."/>
            <person name="Kuo A."/>
            <person name="Nagy L.G."/>
            <person name="Floudas D."/>
            <person name="Copeland A."/>
            <person name="Barry K.W."/>
            <person name="Cichocki N."/>
            <person name="Veneault-Fourrey C."/>
            <person name="LaButti K."/>
            <person name="Lindquist E.A."/>
            <person name="Lipzen A."/>
            <person name="Lundell T."/>
            <person name="Morin E."/>
            <person name="Murat C."/>
            <person name="Riley R."/>
            <person name="Ohm R."/>
            <person name="Sun H."/>
            <person name="Tunlid A."/>
            <person name="Henrissat B."/>
            <person name="Grigoriev I.V."/>
            <person name="Hibbett D.S."/>
            <person name="Martin F."/>
        </authorList>
    </citation>
    <scope>NUCLEOTIDE SEQUENCE [LARGE SCALE GENOMIC DNA]</scope>
    <source>
        <strain evidence="2 3">Koide BX008</strain>
    </source>
</reference>
<organism evidence="2 3">
    <name type="scientific">Amanita muscaria (strain Koide BX008)</name>
    <dbReference type="NCBI Taxonomy" id="946122"/>
    <lineage>
        <taxon>Eukaryota</taxon>
        <taxon>Fungi</taxon>
        <taxon>Dikarya</taxon>
        <taxon>Basidiomycota</taxon>
        <taxon>Agaricomycotina</taxon>
        <taxon>Agaricomycetes</taxon>
        <taxon>Agaricomycetidae</taxon>
        <taxon>Agaricales</taxon>
        <taxon>Pluteineae</taxon>
        <taxon>Amanitaceae</taxon>
        <taxon>Amanita</taxon>
    </lineage>
</organism>
<sequence length="139" mass="15150">MSKHIICYVSGISGISGGGTITAGITNINDLDGLSGMRYGSVGNDNNGRGILLQQHHHRVLERVLLQVVQLSHWNDWDDNWDGYHGTRKGWDSNDVGHCEYRSDWWHISGGSRSMSRLNPGCSTSSSTPTGTTGPSKPL</sequence>
<evidence type="ECO:0000313" key="3">
    <source>
        <dbReference type="Proteomes" id="UP000054549"/>
    </source>
</evidence>
<dbReference type="EMBL" id="KN818496">
    <property type="protein sequence ID" value="KIL55587.1"/>
    <property type="molecule type" value="Genomic_DNA"/>
</dbReference>